<feature type="active site" description="Proton donor/acceptor" evidence="12 14">
    <location>
        <position position="138"/>
    </location>
</feature>
<dbReference type="Proteomes" id="UP000234857">
    <property type="component" value="Unassembled WGS sequence"/>
</dbReference>
<dbReference type="InterPro" id="IPR002220">
    <property type="entry name" value="DapA-like"/>
</dbReference>
<dbReference type="InterPro" id="IPR020624">
    <property type="entry name" value="Schiff_base-form_aldolases_CS"/>
</dbReference>
<feature type="site" description="L-lysine inhibitor binding" evidence="16">
    <location>
        <position position="85"/>
    </location>
</feature>
<keyword evidence="10 12" id="KW-0704">Schiff base</keyword>
<dbReference type="PROSITE" id="PS00666">
    <property type="entry name" value="DHDPS_2"/>
    <property type="match status" value="1"/>
</dbReference>
<reference evidence="17 18" key="1">
    <citation type="submission" date="2017-11" db="EMBL/GenBank/DDBJ databases">
        <title>Genome-resolved metagenomics identifies genetic mobility, metabolic interactions, and unexpected diversity in perchlorate-reducing communities.</title>
        <authorList>
            <person name="Barnum T.P."/>
            <person name="Figueroa I.A."/>
            <person name="Carlstrom C.I."/>
            <person name="Lucas L.N."/>
            <person name="Engelbrektson A.L."/>
            <person name="Coates J.D."/>
        </authorList>
    </citation>
    <scope>NUCLEOTIDE SEQUENCE [LARGE SCALE GENOMIC DNA]</scope>
    <source>
        <strain evidence="17">BM706</strain>
    </source>
</reference>
<proteinExistence type="inferred from homology"/>
<dbReference type="NCBIfam" id="TIGR00674">
    <property type="entry name" value="dapA"/>
    <property type="match status" value="1"/>
</dbReference>
<dbReference type="InterPro" id="IPR020625">
    <property type="entry name" value="Schiff_base-form_aldolases_AS"/>
</dbReference>
<comment type="pathway">
    <text evidence="2 12">Amino-acid biosynthesis; L-lysine biosynthesis via DAP pathway; (S)-tetrahydrodipicolinate from L-aspartate: step 3/4.</text>
</comment>
<evidence type="ECO:0000256" key="2">
    <source>
        <dbReference type="ARBA" id="ARBA00005120"/>
    </source>
</evidence>
<dbReference type="AlphaFoldDB" id="A0A2N5ZHF3"/>
<organism evidence="17 18">
    <name type="scientific">Muiribacterium halophilum</name>
    <dbReference type="NCBI Taxonomy" id="2053465"/>
    <lineage>
        <taxon>Bacteria</taxon>
        <taxon>Candidatus Muiribacteriota</taxon>
        <taxon>Candidatus Muiribacteriia</taxon>
        <taxon>Candidatus Muiribacteriales</taxon>
        <taxon>Candidatus Muiribacteriaceae</taxon>
        <taxon>Candidatus Muiribacterium</taxon>
    </lineage>
</organism>
<evidence type="ECO:0000313" key="18">
    <source>
        <dbReference type="Proteomes" id="UP000234857"/>
    </source>
</evidence>
<feature type="binding site" evidence="12 15">
    <location>
        <position position="51"/>
    </location>
    <ligand>
        <name>pyruvate</name>
        <dbReference type="ChEBI" id="CHEBI:15361"/>
    </ligand>
</feature>
<evidence type="ECO:0000256" key="10">
    <source>
        <dbReference type="ARBA" id="ARBA00023270"/>
    </source>
</evidence>
<keyword evidence="6 12" id="KW-0028">Amino-acid biosynthesis</keyword>
<evidence type="ECO:0000256" key="12">
    <source>
        <dbReference type="HAMAP-Rule" id="MF_00418"/>
    </source>
</evidence>
<dbReference type="SUPFAM" id="SSF51569">
    <property type="entry name" value="Aldolase"/>
    <property type="match status" value="1"/>
</dbReference>
<evidence type="ECO:0000256" key="3">
    <source>
        <dbReference type="ARBA" id="ARBA00007592"/>
    </source>
</evidence>
<dbReference type="GO" id="GO:0005829">
    <property type="term" value="C:cytosol"/>
    <property type="evidence" value="ECO:0007669"/>
    <property type="project" value="TreeGrafter"/>
</dbReference>
<dbReference type="Pfam" id="PF00701">
    <property type="entry name" value="DHDPS"/>
    <property type="match status" value="1"/>
</dbReference>
<dbReference type="InterPro" id="IPR005263">
    <property type="entry name" value="DapA"/>
</dbReference>
<feature type="site" description="L-lysine inhibitor binding; via carbonyl oxygen" evidence="16">
    <location>
        <position position="55"/>
    </location>
</feature>
<dbReference type="CDD" id="cd00950">
    <property type="entry name" value="DHDPS"/>
    <property type="match status" value="1"/>
</dbReference>
<evidence type="ECO:0000256" key="9">
    <source>
        <dbReference type="ARBA" id="ARBA00023239"/>
    </source>
</evidence>
<comment type="catalytic activity">
    <reaction evidence="11 12">
        <text>L-aspartate 4-semialdehyde + pyruvate = (2S,4S)-4-hydroxy-2,3,4,5-tetrahydrodipicolinate + H2O + H(+)</text>
        <dbReference type="Rhea" id="RHEA:34171"/>
        <dbReference type="ChEBI" id="CHEBI:15361"/>
        <dbReference type="ChEBI" id="CHEBI:15377"/>
        <dbReference type="ChEBI" id="CHEBI:15378"/>
        <dbReference type="ChEBI" id="CHEBI:67139"/>
        <dbReference type="ChEBI" id="CHEBI:537519"/>
        <dbReference type="EC" id="4.3.3.7"/>
    </reaction>
</comment>
<dbReference type="PANTHER" id="PTHR12128">
    <property type="entry name" value="DIHYDRODIPICOLINATE SYNTHASE"/>
    <property type="match status" value="1"/>
</dbReference>
<keyword evidence="7 12" id="KW-0220">Diaminopimelate biosynthesis</keyword>
<dbReference type="Gene3D" id="3.20.20.70">
    <property type="entry name" value="Aldolase class I"/>
    <property type="match status" value="1"/>
</dbReference>
<keyword evidence="5 12" id="KW-0963">Cytoplasm</keyword>
<comment type="similarity">
    <text evidence="3 12 13">Belongs to the DapA family.</text>
</comment>
<dbReference type="SMART" id="SM01130">
    <property type="entry name" value="DHDPS"/>
    <property type="match status" value="1"/>
</dbReference>
<dbReference type="HAMAP" id="MF_00418">
    <property type="entry name" value="DapA"/>
    <property type="match status" value="1"/>
</dbReference>
<comment type="caution">
    <text evidence="17">The sequence shown here is derived from an EMBL/GenBank/DDBJ whole genome shotgun (WGS) entry which is preliminary data.</text>
</comment>
<dbReference type="GO" id="GO:0009089">
    <property type="term" value="P:lysine biosynthetic process via diaminopimelate"/>
    <property type="evidence" value="ECO:0007669"/>
    <property type="project" value="UniProtKB-UniRule"/>
</dbReference>
<evidence type="ECO:0000256" key="13">
    <source>
        <dbReference type="PIRNR" id="PIRNR001365"/>
    </source>
</evidence>
<dbReference type="EC" id="4.3.3.7" evidence="4 12"/>
<evidence type="ECO:0000256" key="6">
    <source>
        <dbReference type="ARBA" id="ARBA00022605"/>
    </source>
</evidence>
<feature type="active site" description="Schiff-base intermediate with substrate" evidence="12 14">
    <location>
        <position position="166"/>
    </location>
</feature>
<evidence type="ECO:0000256" key="8">
    <source>
        <dbReference type="ARBA" id="ARBA00023154"/>
    </source>
</evidence>
<evidence type="ECO:0000256" key="16">
    <source>
        <dbReference type="PIRSR" id="PIRSR001365-3"/>
    </source>
</evidence>
<keyword evidence="9 12" id="KW-0456">Lyase</keyword>
<evidence type="ECO:0000256" key="4">
    <source>
        <dbReference type="ARBA" id="ARBA00012086"/>
    </source>
</evidence>
<feature type="site" description="Part of a proton relay during catalysis" evidence="12 16">
    <location>
        <position position="112"/>
    </location>
</feature>
<dbReference type="UniPathway" id="UPA00034">
    <property type="reaction ID" value="UER00017"/>
</dbReference>
<feature type="binding site" evidence="12 15">
    <location>
        <position position="208"/>
    </location>
    <ligand>
        <name>pyruvate</name>
        <dbReference type="ChEBI" id="CHEBI:15361"/>
    </ligand>
</feature>
<feature type="site" description="L-lysine inhibitor binding" evidence="16">
    <location>
        <position position="111"/>
    </location>
</feature>
<keyword evidence="8 12" id="KW-0457">Lysine biosynthesis</keyword>
<evidence type="ECO:0000256" key="5">
    <source>
        <dbReference type="ARBA" id="ARBA00022490"/>
    </source>
</evidence>
<evidence type="ECO:0000256" key="14">
    <source>
        <dbReference type="PIRSR" id="PIRSR001365-1"/>
    </source>
</evidence>
<dbReference type="EMBL" id="PKTG01000071">
    <property type="protein sequence ID" value="PLX18130.1"/>
    <property type="molecule type" value="Genomic_DNA"/>
</dbReference>
<evidence type="ECO:0000256" key="7">
    <source>
        <dbReference type="ARBA" id="ARBA00022915"/>
    </source>
</evidence>
<comment type="function">
    <text evidence="1 12">Catalyzes the condensation of (S)-aspartate-beta-semialdehyde [(S)-ASA] and pyruvate to 4-hydroxy-tetrahydrodipicolinate (HTPA).</text>
</comment>
<dbReference type="PROSITE" id="PS00665">
    <property type="entry name" value="DHDPS_1"/>
    <property type="match status" value="1"/>
</dbReference>
<feature type="site" description="Part of a proton relay during catalysis" evidence="12 16">
    <location>
        <position position="50"/>
    </location>
</feature>
<evidence type="ECO:0000256" key="11">
    <source>
        <dbReference type="ARBA" id="ARBA00047836"/>
    </source>
</evidence>
<dbReference type="GO" id="GO:0008840">
    <property type="term" value="F:4-hydroxy-tetrahydrodipicolinate synthase activity"/>
    <property type="evidence" value="ECO:0007669"/>
    <property type="project" value="UniProtKB-UniRule"/>
</dbReference>
<comment type="subunit">
    <text evidence="12">Homotetramer; dimer of dimers.</text>
</comment>
<evidence type="ECO:0000256" key="1">
    <source>
        <dbReference type="ARBA" id="ARBA00003294"/>
    </source>
</evidence>
<gene>
    <name evidence="12" type="primary">dapA</name>
    <name evidence="17" type="ORF">C0601_05560</name>
</gene>
<accession>A0A2N5ZHF3</accession>
<evidence type="ECO:0000256" key="15">
    <source>
        <dbReference type="PIRSR" id="PIRSR001365-2"/>
    </source>
</evidence>
<protein>
    <recommendedName>
        <fullName evidence="4 12">4-hydroxy-tetrahydrodipicolinate synthase</fullName>
        <shortName evidence="12">HTPA synthase</shortName>
        <ecNumber evidence="4 12">4.3.3.7</ecNumber>
    </recommendedName>
</protein>
<evidence type="ECO:0000313" key="17">
    <source>
        <dbReference type="EMBL" id="PLX18130.1"/>
    </source>
</evidence>
<comment type="subcellular location">
    <subcellularLocation>
        <location evidence="12">Cytoplasm</location>
    </subcellularLocation>
</comment>
<dbReference type="PRINTS" id="PR00146">
    <property type="entry name" value="DHPICSNTHASE"/>
</dbReference>
<dbReference type="GO" id="GO:0019877">
    <property type="term" value="P:diaminopimelate biosynthetic process"/>
    <property type="evidence" value="ECO:0007669"/>
    <property type="project" value="UniProtKB-UniRule"/>
</dbReference>
<dbReference type="PIRSF" id="PIRSF001365">
    <property type="entry name" value="DHDPS"/>
    <property type="match status" value="1"/>
</dbReference>
<sequence>MSSGRINLFKGCFTAIVTPFNNDSVDFIALEKILDKQIQGDISGIVVCGTTGEAATMNEEERLEVIRFVREKVKDRPVIAGTGSNNTNEVLRFSKKVEALGVDALLIVTPYYNKPNQKGLFEHYSYLEKNLDTPIILYNVPSRTGTSLSLETITRLSSLENIKGIKQAEVDFSKNIELCLLSCEDFCVLSGDDITAMALTECGGDGVVSVVSNIIPQQLTNMIKYSLEGNSEKAKEILHTYQRLIDMMFIEVNPQPVKTLSAVLNGYEAVFRLPLTNMEEKNKEKLFGHASSLGLI</sequence>
<comment type="caution">
    <text evidence="12">Was originally thought to be a dihydrodipicolinate synthase (DHDPS), catalyzing the condensation of (S)-aspartate-beta-semialdehyde [(S)-ASA] and pyruvate to dihydrodipicolinate (DHDP). However, it was shown in E.coli that the product of the enzymatic reaction is not dihydrodipicolinate but in fact (4S)-4-hydroxy-2,3,4,5-tetrahydro-(2S)-dipicolinic acid (HTPA), and that the consecutive dehydration reaction leading to DHDP is not spontaneous but catalyzed by DapB.</text>
</comment>
<dbReference type="InterPro" id="IPR013785">
    <property type="entry name" value="Aldolase_TIM"/>
</dbReference>
<name>A0A2N5ZHF3_MUIH1</name>
<dbReference type="PANTHER" id="PTHR12128:SF66">
    <property type="entry name" value="4-HYDROXY-2-OXOGLUTARATE ALDOLASE, MITOCHONDRIAL"/>
    <property type="match status" value="1"/>
</dbReference>
<feature type="site" description="L-lysine inhibitor binding" evidence="16">
    <location>
        <position position="89"/>
    </location>
</feature>